<dbReference type="PANTHER" id="PTHR23177">
    <property type="entry name" value="MKIAA1688 PROTEIN"/>
    <property type="match status" value="1"/>
</dbReference>
<dbReference type="PANTHER" id="PTHR23177:SF62">
    <property type="entry name" value="RHO GTPASE ACTIVATION PROTEIN-RELATED"/>
    <property type="match status" value="1"/>
</dbReference>
<dbReference type="Gene3D" id="3.90.810.10">
    <property type="entry name" value="CRIB domain"/>
    <property type="match status" value="1"/>
</dbReference>
<dbReference type="PROSITE" id="PS50108">
    <property type="entry name" value="CRIB"/>
    <property type="match status" value="1"/>
</dbReference>
<keyword evidence="1" id="KW-0343">GTPase activation</keyword>
<evidence type="ECO:0008006" key="8">
    <source>
        <dbReference type="Google" id="ProtNLM"/>
    </source>
</evidence>
<feature type="region of interest" description="Disordered" evidence="2">
    <location>
        <begin position="272"/>
        <end position="314"/>
    </location>
</feature>
<feature type="domain" description="Rho-GAP" evidence="4">
    <location>
        <begin position="90"/>
        <end position="269"/>
    </location>
</feature>
<dbReference type="InParanoid" id="K7MZF1"/>
<evidence type="ECO:0000313" key="5">
    <source>
        <dbReference type="EMBL" id="KRG96359.1"/>
    </source>
</evidence>
<dbReference type="CDD" id="cd00159">
    <property type="entry name" value="RhoGAP"/>
    <property type="match status" value="1"/>
</dbReference>
<name>K7MZF1_SOYBN</name>
<dbReference type="OMA" id="SSVHHME"/>
<dbReference type="InterPro" id="IPR044785">
    <property type="entry name" value="RopGAP1-5"/>
</dbReference>
<organism evidence="5">
    <name type="scientific">Glycine max</name>
    <name type="common">Soybean</name>
    <name type="synonym">Glycine hispida</name>
    <dbReference type="NCBI Taxonomy" id="3847"/>
    <lineage>
        <taxon>Eukaryota</taxon>
        <taxon>Viridiplantae</taxon>
        <taxon>Streptophyta</taxon>
        <taxon>Embryophyta</taxon>
        <taxon>Tracheophyta</taxon>
        <taxon>Spermatophyta</taxon>
        <taxon>Magnoliopsida</taxon>
        <taxon>eudicotyledons</taxon>
        <taxon>Gunneridae</taxon>
        <taxon>Pentapetalae</taxon>
        <taxon>rosids</taxon>
        <taxon>fabids</taxon>
        <taxon>Fabales</taxon>
        <taxon>Fabaceae</taxon>
        <taxon>Papilionoideae</taxon>
        <taxon>50 kb inversion clade</taxon>
        <taxon>NPAAA clade</taxon>
        <taxon>indigoferoid/millettioid clade</taxon>
        <taxon>Phaseoleae</taxon>
        <taxon>Glycine</taxon>
        <taxon>Glycine subgen. Soja</taxon>
    </lineage>
</organism>
<dbReference type="CDD" id="cd00132">
    <property type="entry name" value="CRIB"/>
    <property type="match status" value="1"/>
</dbReference>
<dbReference type="EMBL" id="CM000852">
    <property type="protein sequence ID" value="KRG96359.1"/>
    <property type="molecule type" value="Genomic_DNA"/>
</dbReference>
<dbReference type="GO" id="GO:0007165">
    <property type="term" value="P:signal transduction"/>
    <property type="evidence" value="ECO:0007669"/>
    <property type="project" value="InterPro"/>
</dbReference>
<accession>K7MZF1</accession>
<dbReference type="GO" id="GO:0005096">
    <property type="term" value="F:GTPase activator activity"/>
    <property type="evidence" value="ECO:0007669"/>
    <property type="project" value="UniProtKB-KW"/>
</dbReference>
<feature type="region of interest" description="Disordered" evidence="2">
    <location>
        <begin position="1"/>
        <end position="30"/>
    </location>
</feature>
<evidence type="ECO:0000259" key="3">
    <source>
        <dbReference type="PROSITE" id="PS50108"/>
    </source>
</evidence>
<dbReference type="eggNOG" id="KOG4270">
    <property type="taxonomic scope" value="Eukaryota"/>
</dbReference>
<reference evidence="5" key="3">
    <citation type="submission" date="2018-07" db="EMBL/GenBank/DDBJ databases">
        <title>WGS assembly of Glycine max.</title>
        <authorList>
            <person name="Schmutz J."/>
            <person name="Cannon S."/>
            <person name="Schlueter J."/>
            <person name="Ma J."/>
            <person name="Mitros T."/>
            <person name="Nelson W."/>
            <person name="Hyten D."/>
            <person name="Song Q."/>
            <person name="Thelen J."/>
            <person name="Cheng J."/>
            <person name="Xu D."/>
            <person name="Hellsten U."/>
            <person name="May G."/>
            <person name="Yu Y."/>
            <person name="Sakurai T."/>
            <person name="Umezawa T."/>
            <person name="Bhattacharyya M."/>
            <person name="Sandhu D."/>
            <person name="Valliyodan B."/>
            <person name="Lindquist E."/>
            <person name="Peto M."/>
            <person name="Grant D."/>
            <person name="Shu S."/>
            <person name="Goodstein D."/>
            <person name="Barry K."/>
            <person name="Futrell-Griggs M."/>
            <person name="Abernathy B."/>
            <person name="Du J."/>
            <person name="Tian Z."/>
            <person name="Zhu L."/>
            <person name="Gill N."/>
            <person name="Joshi T."/>
            <person name="Libault M."/>
            <person name="Sethuraman A."/>
            <person name="Zhang X."/>
            <person name="Shinozaki K."/>
            <person name="Nguyen H."/>
            <person name="Wing R."/>
            <person name="Cregan P."/>
            <person name="Specht J."/>
            <person name="Grimwood J."/>
            <person name="Rokhsar D."/>
            <person name="Stacey G."/>
            <person name="Shoemaker R."/>
            <person name="Jackson S."/>
        </authorList>
    </citation>
    <scope>NUCLEOTIDE SEQUENCE</scope>
    <source>
        <tissue evidence="5">Callus</tissue>
    </source>
</reference>
<dbReference type="SMART" id="SM00324">
    <property type="entry name" value="RhoGAP"/>
    <property type="match status" value="1"/>
</dbReference>
<reference evidence="6" key="2">
    <citation type="submission" date="2018-02" db="UniProtKB">
        <authorList>
            <consortium name="EnsemblPlants"/>
        </authorList>
    </citation>
    <scope>IDENTIFICATION</scope>
    <source>
        <strain evidence="6">Williams 82</strain>
    </source>
</reference>
<evidence type="ECO:0000256" key="1">
    <source>
        <dbReference type="ARBA" id="ARBA00022468"/>
    </source>
</evidence>
<dbReference type="InterPro" id="IPR000095">
    <property type="entry name" value="CRIB_dom"/>
</dbReference>
<reference evidence="5 6" key="1">
    <citation type="journal article" date="2010" name="Nature">
        <title>Genome sequence of the palaeopolyploid soybean.</title>
        <authorList>
            <person name="Schmutz J."/>
            <person name="Cannon S.B."/>
            <person name="Schlueter J."/>
            <person name="Ma J."/>
            <person name="Mitros T."/>
            <person name="Nelson W."/>
            <person name="Hyten D.L."/>
            <person name="Song Q."/>
            <person name="Thelen J.J."/>
            <person name="Cheng J."/>
            <person name="Xu D."/>
            <person name="Hellsten U."/>
            <person name="May G.D."/>
            <person name="Yu Y."/>
            <person name="Sakurai T."/>
            <person name="Umezawa T."/>
            <person name="Bhattacharyya M.K."/>
            <person name="Sandhu D."/>
            <person name="Valliyodan B."/>
            <person name="Lindquist E."/>
            <person name="Peto M."/>
            <person name="Grant D."/>
            <person name="Shu S."/>
            <person name="Goodstein D."/>
            <person name="Barry K."/>
            <person name="Futrell-Griggs M."/>
            <person name="Abernathy B."/>
            <person name="Du J."/>
            <person name="Tian Z."/>
            <person name="Zhu L."/>
            <person name="Gill N."/>
            <person name="Joshi T."/>
            <person name="Libault M."/>
            <person name="Sethuraman A."/>
            <person name="Zhang X.-C."/>
            <person name="Shinozaki K."/>
            <person name="Nguyen H.T."/>
            <person name="Wing R.A."/>
            <person name="Cregan P."/>
            <person name="Specht J."/>
            <person name="Grimwood J."/>
            <person name="Rokhsar D."/>
            <person name="Stacey G."/>
            <person name="Shoemaker R.C."/>
            <person name="Jackson S.A."/>
        </authorList>
    </citation>
    <scope>NUCLEOTIDE SEQUENCE</scope>
    <source>
        <strain evidence="6">cv. Williams 82</strain>
        <tissue evidence="5">Callus</tissue>
    </source>
</reference>
<dbReference type="SMART" id="SM00285">
    <property type="entry name" value="PBD"/>
    <property type="match status" value="1"/>
</dbReference>
<dbReference type="EnsemblPlants" id="KRG96359">
    <property type="protein sequence ID" value="KRG96359"/>
    <property type="gene ID" value="GLYMA_19G205500"/>
</dbReference>
<dbReference type="InterPro" id="IPR036936">
    <property type="entry name" value="CRIB_dom_sf"/>
</dbReference>
<proteinExistence type="predicted"/>
<protein>
    <recommendedName>
        <fullName evidence="8">Rho-GAP domain-containing protein</fullName>
    </recommendedName>
</protein>
<keyword evidence="7" id="KW-1185">Reference proteome</keyword>
<feature type="compositionally biased region" description="Polar residues" evidence="2">
    <location>
        <begin position="361"/>
        <end position="376"/>
    </location>
</feature>
<evidence type="ECO:0000259" key="4">
    <source>
        <dbReference type="PROSITE" id="PS50238"/>
    </source>
</evidence>
<dbReference type="Proteomes" id="UP000008827">
    <property type="component" value="Chromosome 19"/>
</dbReference>
<feature type="domain" description="CRIB" evidence="3">
    <location>
        <begin position="67"/>
        <end position="80"/>
    </location>
</feature>
<dbReference type="Gramene" id="KRG96359">
    <property type="protein sequence ID" value="KRG96359"/>
    <property type="gene ID" value="GLYMA_19G205500"/>
</dbReference>
<evidence type="ECO:0000313" key="6">
    <source>
        <dbReference type="EnsemblPlants" id="KRG96359"/>
    </source>
</evidence>
<sequence length="398" mass="43198">MTGQVVVTNGGGCGGVGKGRRGGGGEEEQNPASPVAVLLAALRKSMVACSVDSPDDVISAVHHPMEIGWPTNVKHVSHVTFDRFNSFLGLPLELQVHVPAPVPSASVSVFGVSAESMQCSYDSKGNSVPTILLLMQERLYSQGGLKAEGIFRINPENSQEENLREQELPSGLLDGLSHEQVLECNTEDESVQLVKQLKPTESALLNWAIDLMADIVAEEDYNKMDARNIAVVFAPNMTQMSDPPTALMHAVQVMNLLKTLILKTLREREETAAAGYSPMSSLSSDCQSEDDYSQQEMDTSGELRETKLDDDDDRNLHGYLQEKLESPKSCSGYNLESALSFTDIKTVDSCSSPSYEDDSRTTLTTEESNADTSTSTDDVEMIDKFTDSVSLVPLFASS</sequence>
<dbReference type="Pfam" id="PF00620">
    <property type="entry name" value="RhoGAP"/>
    <property type="match status" value="1"/>
</dbReference>
<dbReference type="InterPro" id="IPR000198">
    <property type="entry name" value="RhoGAP_dom"/>
</dbReference>
<dbReference type="Gene3D" id="1.10.555.10">
    <property type="entry name" value="Rho GTPase activation protein"/>
    <property type="match status" value="2"/>
</dbReference>
<dbReference type="SUPFAM" id="SSF48350">
    <property type="entry name" value="GTPase activation domain, GAP"/>
    <property type="match status" value="1"/>
</dbReference>
<dbReference type="PROSITE" id="PS50238">
    <property type="entry name" value="RHOGAP"/>
    <property type="match status" value="1"/>
</dbReference>
<dbReference type="STRING" id="3847.K7MZF1"/>
<gene>
    <name evidence="5" type="ORF">GLYMA_19G205500</name>
</gene>
<dbReference type="HOGENOM" id="CLU_031591_0_1_1"/>
<dbReference type="PaxDb" id="3847-GLYMA19G39281.1"/>
<evidence type="ECO:0000313" key="7">
    <source>
        <dbReference type="Proteomes" id="UP000008827"/>
    </source>
</evidence>
<evidence type="ECO:0000256" key="2">
    <source>
        <dbReference type="SAM" id="MobiDB-lite"/>
    </source>
</evidence>
<dbReference type="Pfam" id="PF00786">
    <property type="entry name" value="PBD"/>
    <property type="match status" value="1"/>
</dbReference>
<feature type="region of interest" description="Disordered" evidence="2">
    <location>
        <begin position="350"/>
        <end position="377"/>
    </location>
</feature>
<dbReference type="InterPro" id="IPR008936">
    <property type="entry name" value="Rho_GTPase_activation_prot"/>
</dbReference>
<dbReference type="AlphaFoldDB" id="K7MZF1"/>